<name>A0AC34GJ59_9BILA</name>
<dbReference type="Proteomes" id="UP000887579">
    <property type="component" value="Unplaced"/>
</dbReference>
<evidence type="ECO:0000313" key="2">
    <source>
        <dbReference type="WBParaSite" id="ES5_v2.g29661.t1"/>
    </source>
</evidence>
<protein>
    <submittedName>
        <fullName evidence="2">Uncharacterized protein</fullName>
    </submittedName>
</protein>
<evidence type="ECO:0000313" key="1">
    <source>
        <dbReference type="Proteomes" id="UP000887579"/>
    </source>
</evidence>
<sequence>MFVKITIEQPIAIVLLGYNIKHAGSSGSCITPVPLTNASKDKLHQSIQVDSTPHPTDPITPSKHSKASHSSALKRMKTAEPINNPARTQIVTVPSGAGAATTTVLSPGRPGTTVLVPPKRLEKPFGQTPKPPPTPRRTPPKQIIIQTPAPVAPTPPPKTTVTKTTTPKAHT</sequence>
<accession>A0AC34GJ59</accession>
<dbReference type="WBParaSite" id="ES5_v2.g29661.t1">
    <property type="protein sequence ID" value="ES5_v2.g29661.t1"/>
    <property type="gene ID" value="ES5_v2.g29661"/>
</dbReference>
<organism evidence="1 2">
    <name type="scientific">Panagrolaimus sp. ES5</name>
    <dbReference type="NCBI Taxonomy" id="591445"/>
    <lineage>
        <taxon>Eukaryota</taxon>
        <taxon>Metazoa</taxon>
        <taxon>Ecdysozoa</taxon>
        <taxon>Nematoda</taxon>
        <taxon>Chromadorea</taxon>
        <taxon>Rhabditida</taxon>
        <taxon>Tylenchina</taxon>
        <taxon>Panagrolaimomorpha</taxon>
        <taxon>Panagrolaimoidea</taxon>
        <taxon>Panagrolaimidae</taxon>
        <taxon>Panagrolaimus</taxon>
    </lineage>
</organism>
<proteinExistence type="predicted"/>
<reference evidence="2" key="1">
    <citation type="submission" date="2022-11" db="UniProtKB">
        <authorList>
            <consortium name="WormBaseParasite"/>
        </authorList>
    </citation>
    <scope>IDENTIFICATION</scope>
</reference>